<dbReference type="AlphaFoldDB" id="A0A7S6WPZ3"/>
<dbReference type="GO" id="GO:0055085">
    <property type="term" value="P:transmembrane transport"/>
    <property type="evidence" value="ECO:0007669"/>
    <property type="project" value="InterPro"/>
</dbReference>
<evidence type="ECO:0000256" key="2">
    <source>
        <dbReference type="ARBA" id="ARBA00022448"/>
    </source>
</evidence>
<proteinExistence type="inferred from homology"/>
<evidence type="ECO:0000259" key="8">
    <source>
        <dbReference type="PROSITE" id="PS50928"/>
    </source>
</evidence>
<dbReference type="RefSeq" id="WP_024467896.1">
    <property type="nucleotide sequence ID" value="NZ_CP061839.1"/>
</dbReference>
<gene>
    <name evidence="9" type="ORF">IFE08_00575</name>
</gene>
<feature type="transmembrane region" description="Helical" evidence="7">
    <location>
        <begin position="69"/>
        <end position="90"/>
    </location>
</feature>
<dbReference type="Proteomes" id="UP000593915">
    <property type="component" value="Chromosome"/>
</dbReference>
<feature type="transmembrane region" description="Helical" evidence="7">
    <location>
        <begin position="183"/>
        <end position="201"/>
    </location>
</feature>
<keyword evidence="2 7" id="KW-0813">Transport</keyword>
<dbReference type="InterPro" id="IPR035906">
    <property type="entry name" value="MetI-like_sf"/>
</dbReference>
<dbReference type="PROSITE" id="PS50928">
    <property type="entry name" value="ABC_TM1"/>
    <property type="match status" value="1"/>
</dbReference>
<feature type="transmembrane region" description="Helical" evidence="7">
    <location>
        <begin position="126"/>
        <end position="142"/>
    </location>
</feature>
<dbReference type="Pfam" id="PF00528">
    <property type="entry name" value="BPD_transp_1"/>
    <property type="match status" value="1"/>
</dbReference>
<evidence type="ECO:0000313" key="10">
    <source>
        <dbReference type="Proteomes" id="UP000593915"/>
    </source>
</evidence>
<evidence type="ECO:0000313" key="9">
    <source>
        <dbReference type="EMBL" id="QOW60954.1"/>
    </source>
</evidence>
<feature type="domain" description="ABC transmembrane type-1" evidence="8">
    <location>
        <begin position="62"/>
        <end position="242"/>
    </location>
</feature>
<name>A0A7S6WPZ3_9SPIR</name>
<dbReference type="GO" id="GO:0005886">
    <property type="term" value="C:plasma membrane"/>
    <property type="evidence" value="ECO:0007669"/>
    <property type="project" value="UniProtKB-SubCell"/>
</dbReference>
<keyword evidence="6 7" id="KW-0472">Membrane</keyword>
<feature type="transmembrane region" description="Helical" evidence="7">
    <location>
        <begin position="221"/>
        <end position="238"/>
    </location>
</feature>
<comment type="subcellular location">
    <subcellularLocation>
        <location evidence="1 7">Cell membrane</location>
        <topology evidence="1 7">Multi-pass membrane protein</topology>
    </subcellularLocation>
</comment>
<dbReference type="EMBL" id="CP061839">
    <property type="protein sequence ID" value="QOW60954.1"/>
    <property type="molecule type" value="Genomic_DNA"/>
</dbReference>
<dbReference type="SUPFAM" id="SSF161098">
    <property type="entry name" value="MetI-like"/>
    <property type="match status" value="1"/>
</dbReference>
<dbReference type="Gene3D" id="1.10.3720.10">
    <property type="entry name" value="MetI-like"/>
    <property type="match status" value="1"/>
</dbReference>
<sequence length="246" mass="27721">MKAFIIKQNKLFFYKIGGAFICLALWEAAARILNRSIIIPQISEVLKALLLILQNKTSYYFIASSVKRIIITLVFDSCIAFPLGIIAGLNKRCEAFFSVTENILKSIPTMTVLLLSLIWFKSEITPLFVTSLIVFPVLYRNITDGVKNIDKNLIIMSEDFSVPFMRRLKLLYLPCIKPFIKNAYSIAFAFCVKVLISAEVLSQPKYGIGTAFQIARVQLDTASLFAWAFIAVLIAAALQKTIFNLR</sequence>
<dbReference type="PANTHER" id="PTHR30151:SF0">
    <property type="entry name" value="ABC TRANSPORTER PERMEASE PROTEIN MJ0413-RELATED"/>
    <property type="match status" value="1"/>
</dbReference>
<evidence type="ECO:0000256" key="6">
    <source>
        <dbReference type="ARBA" id="ARBA00023136"/>
    </source>
</evidence>
<evidence type="ECO:0000256" key="3">
    <source>
        <dbReference type="ARBA" id="ARBA00022475"/>
    </source>
</evidence>
<dbReference type="PANTHER" id="PTHR30151">
    <property type="entry name" value="ALKANE SULFONATE ABC TRANSPORTER-RELATED, MEMBRANE SUBUNIT"/>
    <property type="match status" value="1"/>
</dbReference>
<evidence type="ECO:0000256" key="4">
    <source>
        <dbReference type="ARBA" id="ARBA00022692"/>
    </source>
</evidence>
<evidence type="ECO:0000256" key="5">
    <source>
        <dbReference type="ARBA" id="ARBA00022989"/>
    </source>
</evidence>
<feature type="transmembrane region" description="Helical" evidence="7">
    <location>
        <begin position="102"/>
        <end position="120"/>
    </location>
</feature>
<evidence type="ECO:0000256" key="7">
    <source>
        <dbReference type="RuleBase" id="RU363032"/>
    </source>
</evidence>
<evidence type="ECO:0000256" key="1">
    <source>
        <dbReference type="ARBA" id="ARBA00004651"/>
    </source>
</evidence>
<reference evidence="9 10" key="1">
    <citation type="submission" date="2020-09" db="EMBL/GenBank/DDBJ databases">
        <title>Characterization of Treponema spp. from bovine digital dermatitis in Korea.</title>
        <authorList>
            <person name="Espiritu H.M."/>
            <person name="Cho Y.I."/>
            <person name="Mamuad L."/>
        </authorList>
    </citation>
    <scope>NUCLEOTIDE SEQUENCE [LARGE SCALE GENOMIC DNA]</scope>
    <source>
        <strain evidence="9 10">KS1</strain>
    </source>
</reference>
<organism evidence="9 10">
    <name type="scientific">Treponema pedis</name>
    <dbReference type="NCBI Taxonomy" id="409322"/>
    <lineage>
        <taxon>Bacteria</taxon>
        <taxon>Pseudomonadati</taxon>
        <taxon>Spirochaetota</taxon>
        <taxon>Spirochaetia</taxon>
        <taxon>Spirochaetales</taxon>
        <taxon>Treponemataceae</taxon>
        <taxon>Treponema</taxon>
    </lineage>
</organism>
<protein>
    <submittedName>
        <fullName evidence="9">ABC transporter permease subunit</fullName>
    </submittedName>
</protein>
<keyword evidence="4 7" id="KW-0812">Transmembrane</keyword>
<accession>A0A7S6WPZ3</accession>
<dbReference type="InterPro" id="IPR000515">
    <property type="entry name" value="MetI-like"/>
</dbReference>
<comment type="similarity">
    <text evidence="7">Belongs to the binding-protein-dependent transport system permease family.</text>
</comment>
<keyword evidence="3" id="KW-1003">Cell membrane</keyword>
<keyword evidence="5 7" id="KW-1133">Transmembrane helix</keyword>
<feature type="transmembrane region" description="Helical" evidence="7">
    <location>
        <begin position="12"/>
        <end position="33"/>
    </location>
</feature>